<accession>A0A3S0NDR7</accession>
<feature type="region of interest" description="Disordered" evidence="1">
    <location>
        <begin position="61"/>
        <end position="84"/>
    </location>
</feature>
<name>A0A3S0NDR7_9GAMM</name>
<organism evidence="2">
    <name type="scientific">Billgrantia gudaonensis</name>
    <dbReference type="NCBI Taxonomy" id="376427"/>
    <lineage>
        <taxon>Bacteria</taxon>
        <taxon>Pseudomonadati</taxon>
        <taxon>Pseudomonadota</taxon>
        <taxon>Gammaproteobacteria</taxon>
        <taxon>Oceanospirillales</taxon>
        <taxon>Halomonadaceae</taxon>
        <taxon>Billgrantia</taxon>
    </lineage>
</organism>
<evidence type="ECO:0000256" key="1">
    <source>
        <dbReference type="SAM" id="MobiDB-lite"/>
    </source>
</evidence>
<gene>
    <name evidence="2" type="ORF">DSL92_07105</name>
</gene>
<dbReference type="AlphaFoldDB" id="A0A3S0NDR7"/>
<dbReference type="EMBL" id="RXHI01000022">
    <property type="protein sequence ID" value="RUA22170.1"/>
    <property type="molecule type" value="Genomic_DNA"/>
</dbReference>
<reference evidence="2" key="1">
    <citation type="submission" date="2018-12" db="EMBL/GenBank/DDBJ databases">
        <authorList>
            <person name="Jadhav K."/>
            <person name="Kushwaha B."/>
            <person name="Jadhav I."/>
        </authorList>
    </citation>
    <scope>NUCLEOTIDE SEQUENCE [LARGE SCALE GENOMIC DNA]</scope>
    <source>
        <strain evidence="2">SBS 10</strain>
    </source>
</reference>
<proteinExistence type="predicted"/>
<sequence>MMVQGGHRVLISARWASMPSPRWPALTWPRDEALDNLRRAIADESGGYLPLWDAAPLPGRVRSAPSSSVEALRQPPCGPPAASY</sequence>
<protein>
    <submittedName>
        <fullName evidence="2">Uncharacterized protein</fullName>
    </submittedName>
</protein>
<evidence type="ECO:0000313" key="2">
    <source>
        <dbReference type="EMBL" id="RUA22170.1"/>
    </source>
</evidence>
<comment type="caution">
    <text evidence="2">The sequence shown here is derived from an EMBL/GenBank/DDBJ whole genome shotgun (WGS) entry which is preliminary data.</text>
</comment>